<feature type="compositionally biased region" description="Polar residues" evidence="1">
    <location>
        <begin position="352"/>
        <end position="367"/>
    </location>
</feature>
<evidence type="ECO:0000313" key="3">
    <source>
        <dbReference type="Proteomes" id="UP001445076"/>
    </source>
</evidence>
<dbReference type="Proteomes" id="UP001445076">
    <property type="component" value="Unassembled WGS sequence"/>
</dbReference>
<feature type="compositionally biased region" description="Polar residues" evidence="1">
    <location>
        <begin position="438"/>
        <end position="447"/>
    </location>
</feature>
<comment type="caution">
    <text evidence="2">The sequence shown here is derived from an EMBL/GenBank/DDBJ whole genome shotgun (WGS) entry which is preliminary data.</text>
</comment>
<gene>
    <name evidence="2" type="ORF">OTU49_006616</name>
</gene>
<sequence length="525" mass="55830">WRRRGARRCSVGGGCGEQRATCAPVGVTCVYLRWSGAPRSRGVIVRASLGRCGQVLLSTTPSVWPALHTRDKGCNRQIMGTRSPRSGYASLHVQERCDPEEYDFEDVLDTYSLPVDATPAATAILVGVPSINTEIYRRPVYRSPPAVRRARRPDQPSSRPADTLVVLAPAAAAAAPTHHHDRQNCSCTCRLHSNKGCKSRSRSRERRLLGMGDLESVLVGGVSGAGGRGVGVASGRNLGLSAGNGSNGGRSVGRGGNASKNCGGLGLPPSCAPGTSVGRGMTVSGPSGSGVGQGSASKGTNGGGARRSVHQPGFLKTVSIIETLSELAHGPEVRRLAQEPQPQRPSRPHSGSRASSRLPTSATSAGGSATDHGDDTPTRPPGPPVLSADFQQYSEKIYDAVTSQGPEPSLRGHGGRVHSIAHPRRRERTQPREKTTIEESQVASGINQEGRREEEEASKKPRPEHRGRERGRTPDWIKRIFDIAKKGDLPSLVSNTTFISLKMSSLISHCPLYYIESLQQITSNS</sequence>
<evidence type="ECO:0000313" key="2">
    <source>
        <dbReference type="EMBL" id="KAK8752637.1"/>
    </source>
</evidence>
<evidence type="ECO:0000256" key="1">
    <source>
        <dbReference type="SAM" id="MobiDB-lite"/>
    </source>
</evidence>
<name>A0AAW0YLW6_CHEQU</name>
<proteinExistence type="predicted"/>
<feature type="region of interest" description="Disordered" evidence="1">
    <location>
        <begin position="403"/>
        <end position="471"/>
    </location>
</feature>
<feature type="region of interest" description="Disordered" evidence="1">
    <location>
        <begin position="273"/>
        <end position="311"/>
    </location>
</feature>
<accession>A0AAW0YLW6</accession>
<feature type="compositionally biased region" description="Basic and acidic residues" evidence="1">
    <location>
        <begin position="449"/>
        <end position="471"/>
    </location>
</feature>
<organism evidence="2 3">
    <name type="scientific">Cherax quadricarinatus</name>
    <name type="common">Australian red claw crayfish</name>
    <dbReference type="NCBI Taxonomy" id="27406"/>
    <lineage>
        <taxon>Eukaryota</taxon>
        <taxon>Metazoa</taxon>
        <taxon>Ecdysozoa</taxon>
        <taxon>Arthropoda</taxon>
        <taxon>Crustacea</taxon>
        <taxon>Multicrustacea</taxon>
        <taxon>Malacostraca</taxon>
        <taxon>Eumalacostraca</taxon>
        <taxon>Eucarida</taxon>
        <taxon>Decapoda</taxon>
        <taxon>Pleocyemata</taxon>
        <taxon>Astacidea</taxon>
        <taxon>Parastacoidea</taxon>
        <taxon>Parastacidae</taxon>
        <taxon>Cherax</taxon>
    </lineage>
</organism>
<dbReference type="AlphaFoldDB" id="A0AAW0YLW6"/>
<protein>
    <submittedName>
        <fullName evidence="2">Uncharacterized protein</fullName>
    </submittedName>
</protein>
<reference evidence="2 3" key="1">
    <citation type="journal article" date="2024" name="BMC Genomics">
        <title>Genome assembly of redclaw crayfish (Cherax quadricarinatus) provides insights into its immune adaptation and hypoxia tolerance.</title>
        <authorList>
            <person name="Liu Z."/>
            <person name="Zheng J."/>
            <person name="Li H."/>
            <person name="Fang K."/>
            <person name="Wang S."/>
            <person name="He J."/>
            <person name="Zhou D."/>
            <person name="Weng S."/>
            <person name="Chi M."/>
            <person name="Gu Z."/>
            <person name="He J."/>
            <person name="Li F."/>
            <person name="Wang M."/>
        </authorList>
    </citation>
    <scope>NUCLEOTIDE SEQUENCE [LARGE SCALE GENOMIC DNA]</scope>
    <source>
        <strain evidence="2">ZL_2023a</strain>
    </source>
</reference>
<dbReference type="EMBL" id="JARKIK010000004">
    <property type="protein sequence ID" value="KAK8752637.1"/>
    <property type="molecule type" value="Genomic_DNA"/>
</dbReference>
<feature type="compositionally biased region" description="Basic and acidic residues" evidence="1">
    <location>
        <begin position="428"/>
        <end position="437"/>
    </location>
</feature>
<feature type="non-terminal residue" evidence="2">
    <location>
        <position position="1"/>
    </location>
</feature>
<feature type="compositionally biased region" description="Basic residues" evidence="1">
    <location>
        <begin position="413"/>
        <end position="427"/>
    </location>
</feature>
<keyword evidence="3" id="KW-1185">Reference proteome</keyword>
<feature type="region of interest" description="Disordered" evidence="1">
    <location>
        <begin position="334"/>
        <end position="388"/>
    </location>
</feature>